<proteinExistence type="predicted"/>
<evidence type="ECO:0000313" key="3">
    <source>
        <dbReference type="Proteomes" id="UP000002372"/>
    </source>
</evidence>
<dbReference type="EMBL" id="CTRI01000002">
    <property type="protein sequence ID" value="CQR26883.1"/>
    <property type="molecule type" value="Genomic_DNA"/>
</dbReference>
<dbReference type="HOGENOM" id="CLU_448248_0_0_4"/>
<reference evidence="3" key="2">
    <citation type="journal article" date="2010" name="PLoS Genet.">
        <title>Structure, function, and evolution of the Thiomonas spp. genome.</title>
        <authorList>
            <person name="Arsene-Ploetze F."/>
            <person name="Koechler S."/>
            <person name="Marchal M."/>
            <person name="Coppee J.Y."/>
            <person name="Chandler M."/>
            <person name="Bonnefoy V."/>
            <person name="Brochier-Armanet C."/>
            <person name="Barakat M."/>
            <person name="Barbe V."/>
            <person name="Battaglia-Brunet F."/>
            <person name="Bruneel O."/>
            <person name="Bryan C.G."/>
            <person name="Cleiss-Arnold J."/>
            <person name="Cruveiller S."/>
            <person name="Erhardt M."/>
            <person name="Heinrich-Salmeron A."/>
            <person name="Hommais F."/>
            <person name="Joulian C."/>
            <person name="Krin E."/>
            <person name="Lieutaud A."/>
            <person name="Lievremont D."/>
            <person name="Michel C."/>
            <person name="Muller D."/>
            <person name="Ortet P."/>
            <person name="Proux C."/>
            <person name="Siguier P."/>
            <person name="Roche D."/>
            <person name="Rouy Z."/>
            <person name="Salvignol G."/>
            <person name="Slyemi D."/>
            <person name="Talla E."/>
            <person name="Weiss S."/>
            <person name="Weissenbach J."/>
            <person name="Medigue C."/>
            <person name="Bertin P.N."/>
        </authorList>
    </citation>
    <scope>NUCLEOTIDE SEQUENCE [LARGE SCALE GENOMIC DNA]</scope>
    <source>
        <strain evidence="3">DSM 22701 / CIP 110005 / 3As</strain>
    </source>
</reference>
<evidence type="ECO:0000313" key="1">
    <source>
        <dbReference type="EMBL" id="CAZ87660.1"/>
    </source>
</evidence>
<dbReference type="AlphaFoldDB" id="D6CSD2"/>
<name>D6CSD2_THIA3</name>
<dbReference type="GO" id="GO:0016787">
    <property type="term" value="F:hydrolase activity"/>
    <property type="evidence" value="ECO:0007669"/>
    <property type="project" value="UniProtKB-KW"/>
</dbReference>
<dbReference type="OrthoDB" id="9122619at2"/>
<dbReference type="eggNOG" id="COG4643">
    <property type="taxonomic scope" value="Bacteria"/>
</dbReference>
<protein>
    <submittedName>
        <fullName evidence="1">Nucleoside triphosphate hydrolase</fullName>
    </submittedName>
</protein>
<keyword evidence="1" id="KW-0378">Hydrolase</keyword>
<dbReference type="KEGG" id="thi:THI_0958"/>
<gene>
    <name evidence="1" type="ordered locus">THI_0958</name>
    <name evidence="2" type="ORF">THICB1_100339</name>
</gene>
<organism evidence="1 3">
    <name type="scientific">Thiomonas arsenitoxydans (strain DSM 22701 / CIP 110005 / 3As)</name>
    <dbReference type="NCBI Taxonomy" id="426114"/>
    <lineage>
        <taxon>Bacteria</taxon>
        <taxon>Pseudomonadati</taxon>
        <taxon>Pseudomonadota</taxon>
        <taxon>Betaproteobacteria</taxon>
        <taxon>Burkholderiales</taxon>
        <taxon>Thiomonas</taxon>
    </lineage>
</organism>
<dbReference type="EMBL" id="FP475956">
    <property type="protein sequence ID" value="CAZ87660.1"/>
    <property type="molecule type" value="Genomic_DNA"/>
</dbReference>
<accession>D6CSD2</accession>
<reference evidence="1" key="3">
    <citation type="submission" date="2010-07" db="EMBL/GenBank/DDBJ databases">
        <authorList>
            <person name="Genoscope - CEA"/>
        </authorList>
    </citation>
    <scope>NUCLEOTIDE SEQUENCE</scope>
    <source>
        <strain evidence="1">3As</strain>
    </source>
</reference>
<dbReference type="RefSeq" id="WP_013105013.1">
    <property type="nucleotide sequence ID" value="NC_014145.1"/>
</dbReference>
<evidence type="ECO:0000313" key="4">
    <source>
        <dbReference type="Proteomes" id="UP000078599"/>
    </source>
</evidence>
<sequence length="595" mass="65515">MKSNQFGQADHNNNGGKLTQGVAVTESVTQLVKPEGGWVPIGHTEDGSYVVHSQKTGMLVILRARDLNLAKLKVWFGQDVRQQSMVYDHDLKTYVEEEGSAADAIAQACDALGPIDLNQVRGPGLYCDGQELVMNFGHQLTRTDGAPVPLVGKKPKVVYQGGPSLGFDLDTPCASDEEVRRVVQVLSTFGFESEGDSMKVLGWFVSAFFGSALPHRPVLALSAERSSGKTTLMELLSNLLGPQATRRDGIPTAAQVLHAMEKSSATLLLDEVEARGGRKTAVDGLFELVRSQFTQSGSPRHYRASGGKLRHFNTPTGVAIAGISLPSFNGATETRVVQLNLAALPESSRHVYEPLLDPSRHIETVQLGARLRRLLVARWALMRDTLSAARALLLGLGHEPRFLDKYAPIVAGYVALTRDQIPTPEELRSLIARMNLEKPEEVKVERDADRCLRRVLGRKLVVFHMAHGVKEKKYLTIQETLTQIVHGSPAHRESLTRQLEALGVRPMWLKDPARWKLAIASSEQHDGMRQLMMGTDWALGGWKDVLARLPGAESGHQRIGGMTHRVVMMDMPREVLECSCRTKIDPLLKVMPTQN</sequence>
<dbReference type="Proteomes" id="UP000002372">
    <property type="component" value="Chromosome"/>
</dbReference>
<keyword evidence="4" id="KW-1185">Reference proteome</keyword>
<reference key="1">
    <citation type="submission" date="2009-07" db="EMBL/GenBank/DDBJ databases">
        <authorList>
            <person name="Genoscope - CEA"/>
        </authorList>
    </citation>
    <scope>NUCLEOTIDE SEQUENCE</scope>
    <source>
        <strain>3As</strain>
    </source>
</reference>
<reference evidence="2 4" key="4">
    <citation type="submission" date="2015-03" db="EMBL/GenBank/DDBJ databases">
        <authorList>
            <person name="Regsiter A."/>
            <person name="william w."/>
        </authorList>
    </citation>
    <scope>NUCLEOTIDE SEQUENCE [LARGE SCALE GENOMIC DNA]</scope>
    <source>
        <strain evidence="2 4">CB1</strain>
    </source>
</reference>
<dbReference type="Proteomes" id="UP000078599">
    <property type="component" value="Unassembled WGS sequence"/>
</dbReference>
<evidence type="ECO:0000313" key="2">
    <source>
        <dbReference type="EMBL" id="CQR26883.1"/>
    </source>
</evidence>